<dbReference type="EMBL" id="CP042202">
    <property type="protein sequence ID" value="QDS77539.1"/>
    <property type="molecule type" value="Genomic_DNA"/>
</dbReference>
<accession>A0A517LPI8</accession>
<dbReference type="PANTHER" id="PTHR37981">
    <property type="entry name" value="LIPASE 2"/>
    <property type="match status" value="1"/>
</dbReference>
<feature type="signal peptide" evidence="1">
    <location>
        <begin position="1"/>
        <end position="20"/>
    </location>
</feature>
<gene>
    <name evidence="3" type="ORF">FKW77_000997</name>
</gene>
<protein>
    <recommendedName>
        <fullName evidence="2">SGNH hydrolase-type esterase domain-containing protein</fullName>
    </recommendedName>
</protein>
<evidence type="ECO:0000259" key="2">
    <source>
        <dbReference type="Pfam" id="PF13472"/>
    </source>
</evidence>
<dbReference type="GO" id="GO:0016788">
    <property type="term" value="F:hydrolase activity, acting on ester bonds"/>
    <property type="evidence" value="ECO:0007669"/>
    <property type="project" value="InterPro"/>
</dbReference>
<proteinExistence type="predicted"/>
<dbReference type="Gene3D" id="3.40.50.1110">
    <property type="entry name" value="SGNH hydrolase"/>
    <property type="match status" value="1"/>
</dbReference>
<dbReference type="CDD" id="cd01823">
    <property type="entry name" value="SEST_like"/>
    <property type="match status" value="1"/>
</dbReference>
<dbReference type="OrthoDB" id="21678at2759"/>
<dbReference type="Pfam" id="PF13472">
    <property type="entry name" value="Lipase_GDSL_2"/>
    <property type="match status" value="1"/>
</dbReference>
<organism evidence="3 4">
    <name type="scientific">Venturia effusa</name>
    <dbReference type="NCBI Taxonomy" id="50376"/>
    <lineage>
        <taxon>Eukaryota</taxon>
        <taxon>Fungi</taxon>
        <taxon>Dikarya</taxon>
        <taxon>Ascomycota</taxon>
        <taxon>Pezizomycotina</taxon>
        <taxon>Dothideomycetes</taxon>
        <taxon>Pleosporomycetidae</taxon>
        <taxon>Venturiales</taxon>
        <taxon>Venturiaceae</taxon>
        <taxon>Venturia</taxon>
    </lineage>
</organism>
<dbReference type="Proteomes" id="UP000316270">
    <property type="component" value="Chromosome 18"/>
</dbReference>
<evidence type="ECO:0000313" key="3">
    <source>
        <dbReference type="EMBL" id="QDS77539.1"/>
    </source>
</evidence>
<feature type="domain" description="SGNH hydrolase-type esterase" evidence="2">
    <location>
        <begin position="87"/>
        <end position="325"/>
    </location>
</feature>
<sequence length="348" mass="37405">MLGSTAIISLTLLFSGVSYASPDTLLPHGIDGTNGPQDLYKAAELSGNIELVNEKREDNVALRKVPNETPELEALAADLPQYESFAVVGDSYSSGDGAFGGWGRGNCKRNKGSHGSRLNSVLKPTTFAYLPCSGAPVGNILKKQVETKAFGTPDLVTMTAGGDNGGIFVKILMACILHKSSKKCDKALKVGEATLLKLPSTLTPVYEAIMNKTGDDGVPPKVLHLGYVKMWARDTPKSECPKHGTDVSWASNGVGGYRDQINELIVRINQATKEEADKHGVTFVDVDPYFEGHRLCDGQDASWLQHRLTLRENGVLCHPTLDGHTAYMNASLHALKGEKLVNGSFVPL</sequence>
<feature type="chain" id="PRO_5021909985" description="SGNH hydrolase-type esterase domain-containing protein" evidence="1">
    <location>
        <begin position="21"/>
        <end position="348"/>
    </location>
</feature>
<evidence type="ECO:0000313" key="4">
    <source>
        <dbReference type="Proteomes" id="UP000316270"/>
    </source>
</evidence>
<dbReference type="InterPro" id="IPR036514">
    <property type="entry name" value="SGNH_hydro_sf"/>
</dbReference>
<name>A0A517LPI8_9PEZI</name>
<dbReference type="InterPro" id="IPR013830">
    <property type="entry name" value="SGNH_hydro"/>
</dbReference>
<dbReference type="PANTHER" id="PTHR37981:SF1">
    <property type="entry name" value="SGNH HYDROLASE-TYPE ESTERASE DOMAIN-CONTAINING PROTEIN"/>
    <property type="match status" value="1"/>
</dbReference>
<evidence type="ECO:0000256" key="1">
    <source>
        <dbReference type="SAM" id="SignalP"/>
    </source>
</evidence>
<keyword evidence="1" id="KW-0732">Signal</keyword>
<dbReference type="AlphaFoldDB" id="A0A517LPI8"/>
<dbReference type="STRING" id="50376.A0A517LPI8"/>
<dbReference type="SUPFAM" id="SSF52266">
    <property type="entry name" value="SGNH hydrolase"/>
    <property type="match status" value="1"/>
</dbReference>
<reference evidence="3 4" key="1">
    <citation type="submission" date="2019-07" db="EMBL/GenBank/DDBJ databases">
        <title>Finished genome of Venturia effusa.</title>
        <authorList>
            <person name="Young C.A."/>
            <person name="Cox M.P."/>
            <person name="Ganley A.R.D."/>
            <person name="David W.J."/>
        </authorList>
    </citation>
    <scope>NUCLEOTIDE SEQUENCE [LARGE SCALE GENOMIC DNA]</scope>
    <source>
        <strain evidence="4">albino</strain>
    </source>
</reference>
<keyword evidence="4" id="KW-1185">Reference proteome</keyword>
<dbReference type="InterPro" id="IPR037460">
    <property type="entry name" value="SEST-like"/>
</dbReference>
<dbReference type="GO" id="GO:0006629">
    <property type="term" value="P:lipid metabolic process"/>
    <property type="evidence" value="ECO:0007669"/>
    <property type="project" value="TreeGrafter"/>
</dbReference>